<dbReference type="RefSeq" id="WP_143745580.1">
    <property type="nucleotide sequence ID" value="NZ_FTOI01000025.1"/>
</dbReference>
<reference evidence="4" key="1">
    <citation type="submission" date="2017-01" db="EMBL/GenBank/DDBJ databases">
        <authorList>
            <person name="Varghese N."/>
            <person name="Submissions S."/>
        </authorList>
    </citation>
    <scope>NUCLEOTIDE SEQUENCE [LARGE SCALE GENOMIC DNA]</scope>
    <source>
        <strain evidence="4">DSM 23145</strain>
    </source>
</reference>
<feature type="domain" description="Putative beta-lactamase-inhibitor-like PepSY-like" evidence="2">
    <location>
        <begin position="87"/>
        <end position="141"/>
    </location>
</feature>
<dbReference type="AlphaFoldDB" id="A0A1N7P227"/>
<proteinExistence type="predicted"/>
<feature type="chain" id="PRO_5013020965" evidence="1">
    <location>
        <begin position="23"/>
        <end position="145"/>
    </location>
</feature>
<accession>A0A1N7P227</accession>
<dbReference type="STRING" id="713588.SAMN05421789_1254"/>
<dbReference type="EMBL" id="FTOI01000025">
    <property type="protein sequence ID" value="SIT04596.1"/>
    <property type="molecule type" value="Genomic_DNA"/>
</dbReference>
<feature type="domain" description="Putative beta-lactamase-inhibitor-like PepSY-like" evidence="2">
    <location>
        <begin position="23"/>
        <end position="81"/>
    </location>
</feature>
<sequence length="145" mass="16662">MKKIFNLILVATTLFVFSNAYAQEKYLPVSETPGQIASYVKAHFPKSKIISVKEDKEIFKTEYEAKLNTMVELEFDGHFSIKNIESKDALPQSVVPTRIAAYVQKNYPDNKIIEWKKKKKGQKIELDNDIDLVFDLSGKFLGIDR</sequence>
<gene>
    <name evidence="3" type="ORF">SAMN05421789_1254</name>
</gene>
<protein>
    <submittedName>
        <fullName evidence="3">Putative beta-lactamase-inhibitor-like, PepSY-like</fullName>
    </submittedName>
</protein>
<dbReference type="InterPro" id="IPR021533">
    <property type="entry name" value="PepSY-like"/>
</dbReference>
<evidence type="ECO:0000313" key="3">
    <source>
        <dbReference type="EMBL" id="SIT04596.1"/>
    </source>
</evidence>
<dbReference type="SUPFAM" id="SSF160574">
    <property type="entry name" value="BT0923-like"/>
    <property type="match status" value="1"/>
</dbReference>
<dbReference type="OrthoDB" id="710080at2"/>
<dbReference type="Proteomes" id="UP000185839">
    <property type="component" value="Unassembled WGS sequence"/>
</dbReference>
<dbReference type="Pfam" id="PF11396">
    <property type="entry name" value="PepSY_like"/>
    <property type="match status" value="2"/>
</dbReference>
<feature type="signal peptide" evidence="1">
    <location>
        <begin position="1"/>
        <end position="22"/>
    </location>
</feature>
<keyword evidence="4" id="KW-1185">Reference proteome</keyword>
<dbReference type="Gene3D" id="3.40.1420.30">
    <property type="match status" value="1"/>
</dbReference>
<keyword evidence="1" id="KW-0732">Signal</keyword>
<evidence type="ECO:0000256" key="1">
    <source>
        <dbReference type="SAM" id="SignalP"/>
    </source>
</evidence>
<evidence type="ECO:0000313" key="4">
    <source>
        <dbReference type="Proteomes" id="UP000185839"/>
    </source>
</evidence>
<organism evidence="3 4">
    <name type="scientific">Kaistella chaponensis</name>
    <dbReference type="NCBI Taxonomy" id="713588"/>
    <lineage>
        <taxon>Bacteria</taxon>
        <taxon>Pseudomonadati</taxon>
        <taxon>Bacteroidota</taxon>
        <taxon>Flavobacteriia</taxon>
        <taxon>Flavobacteriales</taxon>
        <taxon>Weeksellaceae</taxon>
        <taxon>Chryseobacterium group</taxon>
        <taxon>Kaistella</taxon>
    </lineage>
</organism>
<name>A0A1N7P227_9FLAO</name>
<evidence type="ECO:0000259" key="2">
    <source>
        <dbReference type="Pfam" id="PF11396"/>
    </source>
</evidence>